<sequence length="46" mass="5515">MMFIILLSANIMMFIMLRPPSLMCTRLSELLICIQRWMIEKTRILV</sequence>
<name>A0A8T2THI5_CERRI</name>
<evidence type="ECO:0000313" key="2">
    <source>
        <dbReference type="EMBL" id="KAH7420804.1"/>
    </source>
</evidence>
<evidence type="ECO:0000313" key="3">
    <source>
        <dbReference type="Proteomes" id="UP000825935"/>
    </source>
</evidence>
<keyword evidence="3" id="KW-1185">Reference proteome</keyword>
<dbReference type="Proteomes" id="UP000825935">
    <property type="component" value="Chromosome 13"/>
</dbReference>
<feature type="chain" id="PRO_5035841693" evidence="1">
    <location>
        <begin position="18"/>
        <end position="46"/>
    </location>
</feature>
<dbReference type="AlphaFoldDB" id="A0A8T2THI5"/>
<protein>
    <submittedName>
        <fullName evidence="2">Uncharacterized protein</fullName>
    </submittedName>
</protein>
<organism evidence="2 3">
    <name type="scientific">Ceratopteris richardii</name>
    <name type="common">Triangle waterfern</name>
    <dbReference type="NCBI Taxonomy" id="49495"/>
    <lineage>
        <taxon>Eukaryota</taxon>
        <taxon>Viridiplantae</taxon>
        <taxon>Streptophyta</taxon>
        <taxon>Embryophyta</taxon>
        <taxon>Tracheophyta</taxon>
        <taxon>Polypodiopsida</taxon>
        <taxon>Polypodiidae</taxon>
        <taxon>Polypodiales</taxon>
        <taxon>Pteridineae</taxon>
        <taxon>Pteridaceae</taxon>
        <taxon>Parkerioideae</taxon>
        <taxon>Ceratopteris</taxon>
    </lineage>
</organism>
<dbReference type="EMBL" id="CM035418">
    <property type="protein sequence ID" value="KAH7420804.1"/>
    <property type="molecule type" value="Genomic_DNA"/>
</dbReference>
<accession>A0A8T2THI5</accession>
<reference evidence="2" key="1">
    <citation type="submission" date="2021-08" db="EMBL/GenBank/DDBJ databases">
        <title>WGS assembly of Ceratopteris richardii.</title>
        <authorList>
            <person name="Marchant D.B."/>
            <person name="Chen G."/>
            <person name="Jenkins J."/>
            <person name="Shu S."/>
            <person name="Leebens-Mack J."/>
            <person name="Grimwood J."/>
            <person name="Schmutz J."/>
            <person name="Soltis P."/>
            <person name="Soltis D."/>
            <person name="Chen Z.-H."/>
        </authorList>
    </citation>
    <scope>NUCLEOTIDE SEQUENCE</scope>
    <source>
        <strain evidence="2">Whitten #5841</strain>
        <tissue evidence="2">Leaf</tissue>
    </source>
</reference>
<feature type="signal peptide" evidence="1">
    <location>
        <begin position="1"/>
        <end position="17"/>
    </location>
</feature>
<gene>
    <name evidence="2" type="ORF">KP509_13G023600</name>
</gene>
<proteinExistence type="predicted"/>
<comment type="caution">
    <text evidence="2">The sequence shown here is derived from an EMBL/GenBank/DDBJ whole genome shotgun (WGS) entry which is preliminary data.</text>
</comment>
<keyword evidence="1" id="KW-0732">Signal</keyword>
<evidence type="ECO:0000256" key="1">
    <source>
        <dbReference type="SAM" id="SignalP"/>
    </source>
</evidence>